<reference evidence="8 9" key="1">
    <citation type="submission" date="2017-07" db="EMBL/GenBank/DDBJ databases">
        <title>Leptospira spp. isolated from tropical soils.</title>
        <authorList>
            <person name="Thibeaux R."/>
            <person name="Iraola G."/>
            <person name="Ferres I."/>
            <person name="Bierque E."/>
            <person name="Girault D."/>
            <person name="Soupe-Gilbert M.-E."/>
            <person name="Picardeau M."/>
            <person name="Goarant C."/>
        </authorList>
    </citation>
    <scope>NUCLEOTIDE SEQUENCE [LARGE SCALE GENOMIC DNA]</scope>
    <source>
        <strain evidence="8 9">FH2-C-A2</strain>
    </source>
</reference>
<name>A0A2M9ZGR5_9LEPT</name>
<feature type="transmembrane region" description="Helical" evidence="7">
    <location>
        <begin position="12"/>
        <end position="30"/>
    </location>
</feature>
<sequence length="146" mass="15428">MIRKLFQTDKDVTTLILRIALAVVFFPHGAQKVLGWFGGYGFSGTYAFFTSGGLPGFLVILLFAAEFLGPIGLLTGLLTRVSAAGIGIAMLVALTTHIPHGFFMNWMGNQQGEGFEFHILAIALSLVLVLKGGGAASIDGAIAEKI</sequence>
<evidence type="ECO:0000256" key="1">
    <source>
        <dbReference type="ARBA" id="ARBA00004651"/>
    </source>
</evidence>
<accession>A0A2M9ZGR5</accession>
<evidence type="ECO:0000256" key="5">
    <source>
        <dbReference type="ARBA" id="ARBA00022989"/>
    </source>
</evidence>
<dbReference type="EMBL" id="NPDT01000001">
    <property type="protein sequence ID" value="PJZ67556.1"/>
    <property type="molecule type" value="Genomic_DNA"/>
</dbReference>
<comment type="similarity">
    <text evidence="2">Belongs to the DoxX family.</text>
</comment>
<comment type="subcellular location">
    <subcellularLocation>
        <location evidence="1">Cell membrane</location>
        <topology evidence="1">Multi-pass membrane protein</topology>
    </subcellularLocation>
</comment>
<dbReference type="Proteomes" id="UP000231912">
    <property type="component" value="Unassembled WGS sequence"/>
</dbReference>
<evidence type="ECO:0000256" key="4">
    <source>
        <dbReference type="ARBA" id="ARBA00022692"/>
    </source>
</evidence>
<keyword evidence="5 7" id="KW-1133">Transmembrane helix</keyword>
<keyword evidence="6 7" id="KW-0472">Membrane</keyword>
<evidence type="ECO:0000313" key="8">
    <source>
        <dbReference type="EMBL" id="PJZ67556.1"/>
    </source>
</evidence>
<dbReference type="PANTHER" id="PTHR33452">
    <property type="entry name" value="OXIDOREDUCTASE CATD-RELATED"/>
    <property type="match status" value="1"/>
</dbReference>
<protein>
    <recommendedName>
        <fullName evidence="10">DoxX family protein</fullName>
    </recommendedName>
</protein>
<dbReference type="RefSeq" id="WP_100758016.1">
    <property type="nucleotide sequence ID" value="NZ_NPDT01000001.1"/>
</dbReference>
<feature type="transmembrane region" description="Helical" evidence="7">
    <location>
        <begin position="118"/>
        <end position="138"/>
    </location>
</feature>
<evidence type="ECO:0008006" key="10">
    <source>
        <dbReference type="Google" id="ProtNLM"/>
    </source>
</evidence>
<feature type="transmembrane region" description="Helical" evidence="7">
    <location>
        <begin position="42"/>
        <end position="65"/>
    </location>
</feature>
<organism evidence="8 9">
    <name type="scientific">Leptospira wolffii</name>
    <dbReference type="NCBI Taxonomy" id="409998"/>
    <lineage>
        <taxon>Bacteria</taxon>
        <taxon>Pseudomonadati</taxon>
        <taxon>Spirochaetota</taxon>
        <taxon>Spirochaetia</taxon>
        <taxon>Leptospirales</taxon>
        <taxon>Leptospiraceae</taxon>
        <taxon>Leptospira</taxon>
    </lineage>
</organism>
<evidence type="ECO:0000256" key="7">
    <source>
        <dbReference type="SAM" id="Phobius"/>
    </source>
</evidence>
<dbReference type="PANTHER" id="PTHR33452:SF1">
    <property type="entry name" value="INNER MEMBRANE PROTEIN YPHA-RELATED"/>
    <property type="match status" value="1"/>
</dbReference>
<feature type="transmembrane region" description="Helical" evidence="7">
    <location>
        <begin position="77"/>
        <end position="98"/>
    </location>
</feature>
<dbReference type="AlphaFoldDB" id="A0A2M9ZGR5"/>
<gene>
    <name evidence="8" type="ORF">CH371_05945</name>
</gene>
<keyword evidence="4 7" id="KW-0812">Transmembrane</keyword>
<proteinExistence type="inferred from homology"/>
<dbReference type="GO" id="GO:0005886">
    <property type="term" value="C:plasma membrane"/>
    <property type="evidence" value="ECO:0007669"/>
    <property type="project" value="UniProtKB-SubCell"/>
</dbReference>
<keyword evidence="3" id="KW-1003">Cell membrane</keyword>
<dbReference type="InterPro" id="IPR032808">
    <property type="entry name" value="DoxX"/>
</dbReference>
<evidence type="ECO:0000313" key="9">
    <source>
        <dbReference type="Proteomes" id="UP000231912"/>
    </source>
</evidence>
<evidence type="ECO:0000256" key="3">
    <source>
        <dbReference type="ARBA" id="ARBA00022475"/>
    </source>
</evidence>
<dbReference type="Pfam" id="PF07681">
    <property type="entry name" value="DoxX"/>
    <property type="match status" value="1"/>
</dbReference>
<comment type="caution">
    <text evidence="8">The sequence shown here is derived from an EMBL/GenBank/DDBJ whole genome shotgun (WGS) entry which is preliminary data.</text>
</comment>
<evidence type="ECO:0000256" key="2">
    <source>
        <dbReference type="ARBA" id="ARBA00006679"/>
    </source>
</evidence>
<evidence type="ECO:0000256" key="6">
    <source>
        <dbReference type="ARBA" id="ARBA00023136"/>
    </source>
</evidence>
<dbReference type="InterPro" id="IPR051907">
    <property type="entry name" value="DoxX-like_oxidoreductase"/>
</dbReference>